<evidence type="ECO:0000313" key="6">
    <source>
        <dbReference type="EMBL" id="OGD03841.1"/>
    </source>
</evidence>
<comment type="function">
    <text evidence="4">Binds as a heterodimer with protein bS6 to the central domain of the 16S rRNA, where it helps stabilize the platform of the 30S subunit.</text>
</comment>
<evidence type="ECO:0000256" key="4">
    <source>
        <dbReference type="HAMAP-Rule" id="MF_00270"/>
    </source>
</evidence>
<evidence type="ECO:0000256" key="1">
    <source>
        <dbReference type="ARBA" id="ARBA00005589"/>
    </source>
</evidence>
<dbReference type="EMBL" id="MEXN01000005">
    <property type="protein sequence ID" value="OGD03841.1"/>
    <property type="molecule type" value="Genomic_DNA"/>
</dbReference>
<keyword evidence="3 4" id="KW-0687">Ribonucleoprotein</keyword>
<comment type="caution">
    <text evidence="6">The sequence shown here is derived from an EMBL/GenBank/DDBJ whole genome shotgun (WGS) entry which is preliminary data.</text>
</comment>
<protein>
    <recommendedName>
        <fullName evidence="4">Small ribosomal subunit protein bS18</fullName>
    </recommendedName>
</protein>
<proteinExistence type="inferred from homology"/>
<dbReference type="HAMAP" id="MF_00270">
    <property type="entry name" value="Ribosomal_bS18"/>
    <property type="match status" value="1"/>
</dbReference>
<accession>A0A1F4ZC80</accession>
<dbReference type="InterPro" id="IPR036870">
    <property type="entry name" value="Ribosomal_bS18_sf"/>
</dbReference>
<dbReference type="PRINTS" id="PR00974">
    <property type="entry name" value="RIBOSOMALS18"/>
</dbReference>
<dbReference type="NCBIfam" id="TIGR00165">
    <property type="entry name" value="S18"/>
    <property type="match status" value="1"/>
</dbReference>
<evidence type="ECO:0000256" key="3">
    <source>
        <dbReference type="ARBA" id="ARBA00023274"/>
    </source>
</evidence>
<reference evidence="6 7" key="1">
    <citation type="journal article" date="2016" name="Nat. Commun.">
        <title>Thousands of microbial genomes shed light on interconnected biogeochemical processes in an aquifer system.</title>
        <authorList>
            <person name="Anantharaman K."/>
            <person name="Brown C.T."/>
            <person name="Hug L.A."/>
            <person name="Sharon I."/>
            <person name="Castelle C.J."/>
            <person name="Probst A.J."/>
            <person name="Thomas B.C."/>
            <person name="Singh A."/>
            <person name="Wilkins M.J."/>
            <person name="Karaoz U."/>
            <person name="Brodie E.L."/>
            <person name="Williams K.H."/>
            <person name="Hubbard S.S."/>
            <person name="Banfield J.F."/>
        </authorList>
    </citation>
    <scope>NUCLEOTIDE SEQUENCE [LARGE SCALE GENOMIC DNA]</scope>
</reference>
<evidence type="ECO:0000256" key="2">
    <source>
        <dbReference type="ARBA" id="ARBA00022980"/>
    </source>
</evidence>
<keyword evidence="4" id="KW-0694">RNA-binding</keyword>
<name>A0A1F4ZC80_9BACT</name>
<dbReference type="Pfam" id="PF01084">
    <property type="entry name" value="Ribosomal_S18"/>
    <property type="match status" value="1"/>
</dbReference>
<dbReference type="GO" id="GO:0003735">
    <property type="term" value="F:structural constituent of ribosome"/>
    <property type="evidence" value="ECO:0007669"/>
    <property type="project" value="InterPro"/>
</dbReference>
<gene>
    <name evidence="4" type="primary">rpsR</name>
    <name evidence="6" type="ORF">A2989_03450</name>
</gene>
<comment type="similarity">
    <text evidence="1 4 5">Belongs to the bacterial ribosomal protein bS18 family.</text>
</comment>
<keyword evidence="4" id="KW-0699">rRNA-binding</keyword>
<dbReference type="PANTHER" id="PTHR13479">
    <property type="entry name" value="30S RIBOSOMAL PROTEIN S18"/>
    <property type="match status" value="1"/>
</dbReference>
<comment type="subunit">
    <text evidence="4">Part of the 30S ribosomal subunit. Forms a tight heterodimer with protein bS6.</text>
</comment>
<evidence type="ECO:0000313" key="7">
    <source>
        <dbReference type="Proteomes" id="UP000177080"/>
    </source>
</evidence>
<organism evidence="6 7">
    <name type="scientific">Candidatus Amesbacteria bacterium RIFCSPLOWO2_01_FULL_48_25</name>
    <dbReference type="NCBI Taxonomy" id="1797259"/>
    <lineage>
        <taxon>Bacteria</taxon>
        <taxon>Candidatus Amesiibacteriota</taxon>
    </lineage>
</organism>
<dbReference type="GO" id="GO:0022627">
    <property type="term" value="C:cytosolic small ribosomal subunit"/>
    <property type="evidence" value="ECO:0007669"/>
    <property type="project" value="TreeGrafter"/>
</dbReference>
<evidence type="ECO:0000256" key="5">
    <source>
        <dbReference type="RuleBase" id="RU003910"/>
    </source>
</evidence>
<dbReference type="SUPFAM" id="SSF46911">
    <property type="entry name" value="Ribosomal protein S18"/>
    <property type="match status" value="1"/>
</dbReference>
<dbReference type="AlphaFoldDB" id="A0A1F4ZC80"/>
<dbReference type="Proteomes" id="UP000177080">
    <property type="component" value="Unassembled WGS sequence"/>
</dbReference>
<sequence length="75" mass="8757">MQRKRIFKVPRNCMFCKEGREPDFRDVAALSRYVSDRGRILGKDRTGVCAKHQRKLARSIKRSRQMAMMPFVAGL</sequence>
<dbReference type="GO" id="GO:0006412">
    <property type="term" value="P:translation"/>
    <property type="evidence" value="ECO:0007669"/>
    <property type="project" value="UniProtKB-UniRule"/>
</dbReference>
<dbReference type="InterPro" id="IPR001648">
    <property type="entry name" value="Ribosomal_bS18"/>
</dbReference>
<dbReference type="STRING" id="1797259.A2989_03450"/>
<dbReference type="Gene3D" id="4.10.640.10">
    <property type="entry name" value="Ribosomal protein S18"/>
    <property type="match status" value="1"/>
</dbReference>
<dbReference type="PANTHER" id="PTHR13479:SF40">
    <property type="entry name" value="SMALL RIBOSOMAL SUBUNIT PROTEIN BS18M"/>
    <property type="match status" value="1"/>
</dbReference>
<keyword evidence="2 4" id="KW-0689">Ribosomal protein</keyword>
<dbReference type="GO" id="GO:0070181">
    <property type="term" value="F:small ribosomal subunit rRNA binding"/>
    <property type="evidence" value="ECO:0007669"/>
    <property type="project" value="TreeGrafter"/>
</dbReference>